<dbReference type="EMBL" id="MRTJ01000001">
    <property type="protein sequence ID" value="OMF17226.1"/>
    <property type="molecule type" value="Genomic_DNA"/>
</dbReference>
<evidence type="ECO:0000313" key="2">
    <source>
        <dbReference type="EMBL" id="OMF17226.1"/>
    </source>
</evidence>
<sequence length="87" mass="9880">MKNQKLTVYFIGGSSRDFLTPQAEAVAAEFKQKDWVKVLNAEINTRNIAYYTVTEISVGGPPKIEEDEDEDEDELESDSSSKTFWNN</sequence>
<dbReference type="Proteomes" id="UP000187134">
    <property type="component" value="Unassembled WGS sequence"/>
</dbReference>
<proteinExistence type="predicted"/>
<reference evidence="2 3" key="1">
    <citation type="submission" date="2016-11" db="EMBL/GenBank/DDBJ databases">
        <title>Paenibacillus species isolates.</title>
        <authorList>
            <person name="Beno S.M."/>
        </authorList>
    </citation>
    <scope>NUCLEOTIDE SEQUENCE [LARGE SCALE GENOMIC DNA]</scope>
    <source>
        <strain evidence="2 3">FSL H8-0246</strain>
    </source>
</reference>
<comment type="caution">
    <text evidence="2">The sequence shown here is derived from an EMBL/GenBank/DDBJ whole genome shotgun (WGS) entry which is preliminary data.</text>
</comment>
<accession>A0A1R1C540</accession>
<evidence type="ECO:0000313" key="3">
    <source>
        <dbReference type="Proteomes" id="UP000187134"/>
    </source>
</evidence>
<organism evidence="2 3">
    <name type="scientific">Paenibacillus amylolyticus</name>
    <dbReference type="NCBI Taxonomy" id="1451"/>
    <lineage>
        <taxon>Bacteria</taxon>
        <taxon>Bacillati</taxon>
        <taxon>Bacillota</taxon>
        <taxon>Bacilli</taxon>
        <taxon>Bacillales</taxon>
        <taxon>Paenibacillaceae</taxon>
        <taxon>Paenibacillus</taxon>
    </lineage>
</organism>
<feature type="region of interest" description="Disordered" evidence="1">
    <location>
        <begin position="59"/>
        <end position="87"/>
    </location>
</feature>
<dbReference type="RefSeq" id="WP_076330590.1">
    <property type="nucleotide sequence ID" value="NZ_MRTJ01000001.1"/>
</dbReference>
<name>A0A1R1C540_PAEAM</name>
<protein>
    <submittedName>
        <fullName evidence="2">Uncharacterized protein</fullName>
    </submittedName>
</protein>
<evidence type="ECO:0000256" key="1">
    <source>
        <dbReference type="SAM" id="MobiDB-lite"/>
    </source>
</evidence>
<gene>
    <name evidence="2" type="ORF">BK131_04480</name>
</gene>
<feature type="compositionally biased region" description="Acidic residues" evidence="1">
    <location>
        <begin position="65"/>
        <end position="77"/>
    </location>
</feature>
<dbReference type="AlphaFoldDB" id="A0A1R1C540"/>